<dbReference type="GeneID" id="25918713"/>
<name>A0A0L0EXZ1_9EUKA</name>
<keyword evidence="1" id="KW-1133">Transmembrane helix</keyword>
<dbReference type="Proteomes" id="UP000054560">
    <property type="component" value="Unassembled WGS sequence"/>
</dbReference>
<gene>
    <name evidence="2" type="ORF">SARC_18209</name>
</gene>
<organism evidence="2 3">
    <name type="scientific">Sphaeroforma arctica JP610</name>
    <dbReference type="NCBI Taxonomy" id="667725"/>
    <lineage>
        <taxon>Eukaryota</taxon>
        <taxon>Ichthyosporea</taxon>
        <taxon>Ichthyophonida</taxon>
        <taxon>Sphaeroforma</taxon>
    </lineage>
</organism>
<evidence type="ECO:0000313" key="3">
    <source>
        <dbReference type="Proteomes" id="UP000054560"/>
    </source>
</evidence>
<protein>
    <submittedName>
        <fullName evidence="2">Uncharacterized protein</fullName>
    </submittedName>
</protein>
<feature type="non-terminal residue" evidence="2">
    <location>
        <position position="1"/>
    </location>
</feature>
<feature type="transmembrane region" description="Helical" evidence="1">
    <location>
        <begin position="6"/>
        <end position="24"/>
    </location>
</feature>
<accession>A0A0L0EXZ1</accession>
<keyword evidence="1" id="KW-0812">Transmembrane</keyword>
<dbReference type="AlphaFoldDB" id="A0A0L0EXZ1"/>
<sequence length="61" mass="6929">LKYSQYLIVSLLPFFYASLTRVVFSEIFDDLSAITRYLPDPDLGPVLVFITRAAQKTNVDS</sequence>
<keyword evidence="1" id="KW-0472">Membrane</keyword>
<proteinExistence type="predicted"/>
<keyword evidence="3" id="KW-1185">Reference proteome</keyword>
<evidence type="ECO:0000256" key="1">
    <source>
        <dbReference type="SAM" id="Phobius"/>
    </source>
</evidence>
<dbReference type="EMBL" id="KQ256151">
    <property type="protein sequence ID" value="KNC69285.1"/>
    <property type="molecule type" value="Genomic_DNA"/>
</dbReference>
<evidence type="ECO:0000313" key="2">
    <source>
        <dbReference type="EMBL" id="KNC69285.1"/>
    </source>
</evidence>
<dbReference type="RefSeq" id="XP_014143187.1">
    <property type="nucleotide sequence ID" value="XM_014287712.1"/>
</dbReference>
<reference evidence="2 3" key="1">
    <citation type="submission" date="2011-02" db="EMBL/GenBank/DDBJ databases">
        <title>The Genome Sequence of Sphaeroforma arctica JP610.</title>
        <authorList>
            <consortium name="The Broad Institute Genome Sequencing Platform"/>
            <person name="Russ C."/>
            <person name="Cuomo C."/>
            <person name="Young S.K."/>
            <person name="Zeng Q."/>
            <person name="Gargeya S."/>
            <person name="Alvarado L."/>
            <person name="Berlin A."/>
            <person name="Chapman S.B."/>
            <person name="Chen Z."/>
            <person name="Freedman E."/>
            <person name="Gellesch M."/>
            <person name="Goldberg J."/>
            <person name="Griggs A."/>
            <person name="Gujja S."/>
            <person name="Heilman E."/>
            <person name="Heiman D."/>
            <person name="Howarth C."/>
            <person name="Mehta T."/>
            <person name="Neiman D."/>
            <person name="Pearson M."/>
            <person name="Roberts A."/>
            <person name="Saif S."/>
            <person name="Shea T."/>
            <person name="Shenoy N."/>
            <person name="Sisk P."/>
            <person name="Stolte C."/>
            <person name="Sykes S."/>
            <person name="White J."/>
            <person name="Yandava C."/>
            <person name="Burger G."/>
            <person name="Gray M.W."/>
            <person name="Holland P.W.H."/>
            <person name="King N."/>
            <person name="Lang F.B.F."/>
            <person name="Roger A.J."/>
            <person name="Ruiz-Trillo I."/>
            <person name="Haas B."/>
            <person name="Nusbaum C."/>
            <person name="Birren B."/>
        </authorList>
    </citation>
    <scope>NUCLEOTIDE SEQUENCE [LARGE SCALE GENOMIC DNA]</scope>
    <source>
        <strain evidence="2 3">JP610</strain>
    </source>
</reference>